<comment type="cofactor">
    <cofactor evidence="2">
        <name>Mg(2+)</name>
        <dbReference type="ChEBI" id="CHEBI:18420"/>
    </cofactor>
</comment>
<keyword evidence="3 4" id="KW-0378">Hydrolase</keyword>
<feature type="domain" description="Nudix hydrolase" evidence="5">
    <location>
        <begin position="11"/>
        <end position="155"/>
    </location>
</feature>
<dbReference type="PANTHER" id="PTHR11839">
    <property type="entry name" value="UDP/ADP-SUGAR PYROPHOSPHATASE"/>
    <property type="match status" value="1"/>
</dbReference>
<organism evidence="6 7">
    <name type="scientific">Sphingobium yanoikuyae</name>
    <name type="common">Sphingomonas yanoikuyae</name>
    <dbReference type="NCBI Taxonomy" id="13690"/>
    <lineage>
        <taxon>Bacteria</taxon>
        <taxon>Pseudomonadati</taxon>
        <taxon>Pseudomonadota</taxon>
        <taxon>Alphaproteobacteria</taxon>
        <taxon>Sphingomonadales</taxon>
        <taxon>Sphingomonadaceae</taxon>
        <taxon>Sphingobium</taxon>
    </lineage>
</organism>
<feature type="short sequence motif" description="Nudix box" evidence="4">
    <location>
        <begin position="45"/>
        <end position="66"/>
    </location>
</feature>
<dbReference type="NCBIfam" id="NF001938">
    <property type="entry name" value="PRK00714.1-5"/>
    <property type="match status" value="1"/>
</dbReference>
<dbReference type="Proteomes" id="UP000028534">
    <property type="component" value="Unassembled WGS sequence"/>
</dbReference>
<proteinExistence type="inferred from homology"/>
<evidence type="ECO:0000256" key="2">
    <source>
        <dbReference type="ARBA" id="ARBA00001946"/>
    </source>
</evidence>
<gene>
    <name evidence="4 6" type="primary">rppH</name>
    <name evidence="4" type="synonym">nudH</name>
    <name evidence="6" type="ORF">CP98_02589</name>
</gene>
<comment type="cofactor">
    <cofactor evidence="1">
        <name>Mn(2+)</name>
        <dbReference type="ChEBI" id="CHEBI:29035"/>
    </cofactor>
</comment>
<dbReference type="PANTHER" id="PTHR11839:SF22">
    <property type="entry name" value="NUDIX HYDROLASE 26, CHLOROPLASTIC"/>
    <property type="match status" value="1"/>
</dbReference>
<name>A0A084EKR7_SPHYA</name>
<dbReference type="RefSeq" id="WP_037519935.1">
    <property type="nucleotide sequence ID" value="NZ_CP115456.1"/>
</dbReference>
<dbReference type="Gene3D" id="3.90.79.10">
    <property type="entry name" value="Nucleoside Triphosphate Pyrophosphohydrolase"/>
    <property type="match status" value="1"/>
</dbReference>
<dbReference type="AlphaFoldDB" id="A0A084EKR7"/>
<dbReference type="PATRIC" id="fig|13690.10.peg.2655"/>
<dbReference type="PROSITE" id="PS51462">
    <property type="entry name" value="NUDIX"/>
    <property type="match status" value="1"/>
</dbReference>
<dbReference type="GO" id="GO:0034432">
    <property type="term" value="F:bis(5'-adenosyl)-pentaphosphatase activity"/>
    <property type="evidence" value="ECO:0007669"/>
    <property type="project" value="TreeGrafter"/>
</dbReference>
<protein>
    <recommendedName>
        <fullName evidence="4">RNA pyrophosphohydrolase</fullName>
        <ecNumber evidence="4">3.6.1.-</ecNumber>
    </recommendedName>
    <alternativeName>
        <fullName evidence="4">(Di)nucleoside polyphosphate hydrolase</fullName>
    </alternativeName>
</protein>
<dbReference type="InterPro" id="IPR020476">
    <property type="entry name" value="Nudix_hydrolase"/>
</dbReference>
<evidence type="ECO:0000256" key="1">
    <source>
        <dbReference type="ARBA" id="ARBA00001936"/>
    </source>
</evidence>
<evidence type="ECO:0000259" key="5">
    <source>
        <dbReference type="PROSITE" id="PS51462"/>
    </source>
</evidence>
<dbReference type="InterPro" id="IPR022927">
    <property type="entry name" value="RppH"/>
</dbReference>
<evidence type="ECO:0000256" key="3">
    <source>
        <dbReference type="ARBA" id="ARBA00022801"/>
    </source>
</evidence>
<comment type="similarity">
    <text evidence="4">Belongs to the Nudix hydrolase family. RppH subfamily.</text>
</comment>
<comment type="cofactor">
    <cofactor evidence="4">
        <name>a divalent metal cation</name>
        <dbReference type="ChEBI" id="CHEBI:60240"/>
    </cofactor>
</comment>
<dbReference type="InterPro" id="IPR000086">
    <property type="entry name" value="NUDIX_hydrolase_dom"/>
</dbReference>
<dbReference type="InterPro" id="IPR015797">
    <property type="entry name" value="NUDIX_hydrolase-like_dom_sf"/>
</dbReference>
<evidence type="ECO:0000256" key="4">
    <source>
        <dbReference type="HAMAP-Rule" id="MF_00298"/>
    </source>
</evidence>
<dbReference type="Pfam" id="PF00293">
    <property type="entry name" value="NUDIX"/>
    <property type="match status" value="1"/>
</dbReference>
<dbReference type="NCBIfam" id="NF001936">
    <property type="entry name" value="PRK00714.1-3"/>
    <property type="match status" value="1"/>
</dbReference>
<sequence length="161" mass="18615">MASMPDNAELNYRPCVGIMLVNMTGKVFVGQRLDNVVEAWQMPQGGIDDGEDAKTAALRELGEETGITPEHVEIIAKSRNEHFYDLPPELIGKLWGGKYRGQRQIWFLARFLGKDSHIDIQTKHPEFREWKWAAPETLPELIVPFKRKLYRDILQEFHDLI</sequence>
<dbReference type="EMBL" id="JGVR01000015">
    <property type="protein sequence ID" value="KEZ18559.1"/>
    <property type="molecule type" value="Genomic_DNA"/>
</dbReference>
<dbReference type="eggNOG" id="COG1051">
    <property type="taxonomic scope" value="Bacteria"/>
</dbReference>
<dbReference type="PRINTS" id="PR00502">
    <property type="entry name" value="NUDIXFAMILY"/>
</dbReference>
<dbReference type="EC" id="3.6.1.-" evidence="4"/>
<comment type="function">
    <text evidence="4">Accelerates the degradation of transcripts by removing pyrophosphate from the 5'-end of triphosphorylated RNA, leading to a more labile monophosphorylated state that can stimulate subsequent ribonuclease cleavage.</text>
</comment>
<evidence type="ECO:0000313" key="7">
    <source>
        <dbReference type="Proteomes" id="UP000028534"/>
    </source>
</evidence>
<dbReference type="STRING" id="13690.AX777_05275"/>
<accession>A0A084EKR7</accession>
<dbReference type="SUPFAM" id="SSF55811">
    <property type="entry name" value="Nudix"/>
    <property type="match status" value="1"/>
</dbReference>
<dbReference type="CDD" id="cd03671">
    <property type="entry name" value="NUDIX_Ap4A_hydrolase_plant_like"/>
    <property type="match status" value="1"/>
</dbReference>
<dbReference type="PROSITE" id="PS00893">
    <property type="entry name" value="NUDIX_BOX"/>
    <property type="match status" value="1"/>
</dbReference>
<dbReference type="GO" id="GO:0006753">
    <property type="term" value="P:nucleoside phosphate metabolic process"/>
    <property type="evidence" value="ECO:0007669"/>
    <property type="project" value="TreeGrafter"/>
</dbReference>
<reference evidence="6 7" key="1">
    <citation type="submission" date="2014-03" db="EMBL/GenBank/DDBJ databases">
        <title>Genome sequence of Sphingobium yanoikuyae B1.</title>
        <authorList>
            <person name="Gan H.M."/>
            <person name="Gan H.Y."/>
            <person name="Savka M.A."/>
        </authorList>
    </citation>
    <scope>NUCLEOTIDE SEQUENCE [LARGE SCALE GENOMIC DNA]</scope>
    <source>
        <strain evidence="6 7">B1</strain>
    </source>
</reference>
<dbReference type="GO" id="GO:0019693">
    <property type="term" value="P:ribose phosphate metabolic process"/>
    <property type="evidence" value="ECO:0007669"/>
    <property type="project" value="TreeGrafter"/>
</dbReference>
<dbReference type="InterPro" id="IPR020084">
    <property type="entry name" value="NUDIX_hydrolase_CS"/>
</dbReference>
<dbReference type="GO" id="GO:0008893">
    <property type="term" value="F:guanosine-3',5'-bis(diphosphate) 3'-diphosphatase activity"/>
    <property type="evidence" value="ECO:0007669"/>
    <property type="project" value="TreeGrafter"/>
</dbReference>
<evidence type="ECO:0000313" key="6">
    <source>
        <dbReference type="EMBL" id="KEZ18559.1"/>
    </source>
</evidence>
<dbReference type="HAMAP" id="MF_00298">
    <property type="entry name" value="Nudix_RppH"/>
    <property type="match status" value="1"/>
</dbReference>
<comment type="caution">
    <text evidence="6">The sequence shown here is derived from an EMBL/GenBank/DDBJ whole genome shotgun (WGS) entry which is preliminary data.</text>
</comment>